<dbReference type="PIRSF" id="PIRSF002741">
    <property type="entry name" value="MppA"/>
    <property type="match status" value="1"/>
</dbReference>
<dbReference type="RefSeq" id="WP_012870873.1">
    <property type="nucleotide sequence ID" value="NC_013523.1"/>
</dbReference>
<feature type="domain" description="Solute-binding protein family 5" evidence="5">
    <location>
        <begin position="109"/>
        <end position="477"/>
    </location>
</feature>
<dbReference type="EMBL" id="CP001823">
    <property type="protein sequence ID" value="ACZ37826.1"/>
    <property type="molecule type" value="Genomic_DNA"/>
</dbReference>
<dbReference type="InterPro" id="IPR039424">
    <property type="entry name" value="SBP_5"/>
</dbReference>
<dbReference type="Proteomes" id="UP000002027">
    <property type="component" value="Chromosome 1"/>
</dbReference>
<dbReference type="SUPFAM" id="SSF53850">
    <property type="entry name" value="Periplasmic binding protein-like II"/>
    <property type="match status" value="1"/>
</dbReference>
<evidence type="ECO:0000256" key="1">
    <source>
        <dbReference type="ARBA" id="ARBA00005695"/>
    </source>
</evidence>
<name>D1C7J3_SPHTD</name>
<dbReference type="STRING" id="479434.Sthe_0387"/>
<dbReference type="FunCoup" id="D1C7J3">
    <property type="interactions" value="152"/>
</dbReference>
<dbReference type="GO" id="GO:0030288">
    <property type="term" value="C:outer membrane-bounded periplasmic space"/>
    <property type="evidence" value="ECO:0007669"/>
    <property type="project" value="UniProtKB-ARBA"/>
</dbReference>
<keyword evidence="7" id="KW-1185">Reference proteome</keyword>
<reference evidence="7" key="1">
    <citation type="submission" date="2009-11" db="EMBL/GenBank/DDBJ databases">
        <title>The complete chromosome 1 of Sphaerobacter thermophilus DSM 20745.</title>
        <authorList>
            <person name="Lucas S."/>
            <person name="Copeland A."/>
            <person name="Lapidus A."/>
            <person name="Glavina del Rio T."/>
            <person name="Dalin E."/>
            <person name="Tice H."/>
            <person name="Bruce D."/>
            <person name="Goodwin L."/>
            <person name="Pitluck S."/>
            <person name="Kyrpides N."/>
            <person name="Mavromatis K."/>
            <person name="Ivanova N."/>
            <person name="Mikhailova N."/>
            <person name="LaButti K.M."/>
            <person name="Clum A."/>
            <person name="Sun H.I."/>
            <person name="Brettin T."/>
            <person name="Detter J.C."/>
            <person name="Han C."/>
            <person name="Larimer F."/>
            <person name="Land M."/>
            <person name="Hauser L."/>
            <person name="Markowitz V."/>
            <person name="Cheng J.F."/>
            <person name="Hugenholtz P."/>
            <person name="Woyke T."/>
            <person name="Wu D."/>
            <person name="Steenblock K."/>
            <person name="Schneider S."/>
            <person name="Pukall R."/>
            <person name="Goeker M."/>
            <person name="Klenk H.P."/>
            <person name="Eisen J.A."/>
        </authorList>
    </citation>
    <scope>NUCLEOTIDE SEQUENCE [LARGE SCALE GENOMIC DNA]</scope>
    <source>
        <strain evidence="7">ATCC 49802 / DSM 20745 / S 6022</strain>
    </source>
</reference>
<dbReference type="Gene3D" id="3.10.105.10">
    <property type="entry name" value="Dipeptide-binding Protein, Domain 3"/>
    <property type="match status" value="1"/>
</dbReference>
<dbReference type="KEGG" id="sti:Sthe_0387"/>
<accession>D1C7J3</accession>
<protein>
    <submittedName>
        <fullName evidence="6">Extracellular solute-binding protein family 5</fullName>
    </submittedName>
</protein>
<feature type="region of interest" description="Disordered" evidence="4">
    <location>
        <begin position="33"/>
        <end position="71"/>
    </location>
</feature>
<reference evidence="6 7" key="2">
    <citation type="journal article" date="2010" name="Stand. Genomic Sci.">
        <title>Complete genome sequence of Desulfohalobium retbaense type strain (HR(100)).</title>
        <authorList>
            <person name="Spring S."/>
            <person name="Nolan M."/>
            <person name="Lapidus A."/>
            <person name="Glavina Del Rio T."/>
            <person name="Copeland A."/>
            <person name="Tice H."/>
            <person name="Cheng J.F."/>
            <person name="Lucas S."/>
            <person name="Land M."/>
            <person name="Chen F."/>
            <person name="Bruce D."/>
            <person name="Goodwin L."/>
            <person name="Pitluck S."/>
            <person name="Ivanova N."/>
            <person name="Mavromatis K."/>
            <person name="Mikhailova N."/>
            <person name="Pati A."/>
            <person name="Chen A."/>
            <person name="Palaniappan K."/>
            <person name="Hauser L."/>
            <person name="Chang Y.J."/>
            <person name="Jeffries C.D."/>
            <person name="Munk C."/>
            <person name="Kiss H."/>
            <person name="Chain P."/>
            <person name="Han C."/>
            <person name="Brettin T."/>
            <person name="Detter J.C."/>
            <person name="Schuler E."/>
            <person name="Goker M."/>
            <person name="Rohde M."/>
            <person name="Bristow J."/>
            <person name="Eisen J.A."/>
            <person name="Markowitz V."/>
            <person name="Hugenholtz P."/>
            <person name="Kyrpides N.C."/>
            <person name="Klenk H.P."/>
        </authorList>
    </citation>
    <scope>NUCLEOTIDE SEQUENCE [LARGE SCALE GENOMIC DNA]</scope>
    <source>
        <strain evidence="7">ATCC 49802 / DSM 20745 / S 6022</strain>
    </source>
</reference>
<proteinExistence type="inferred from homology"/>
<dbReference type="Gene3D" id="3.90.76.10">
    <property type="entry name" value="Dipeptide-binding Protein, Domain 1"/>
    <property type="match status" value="1"/>
</dbReference>
<keyword evidence="3" id="KW-0732">Signal</keyword>
<dbReference type="Gene3D" id="3.40.190.10">
    <property type="entry name" value="Periplasmic binding protein-like II"/>
    <property type="match status" value="1"/>
</dbReference>
<dbReference type="AlphaFoldDB" id="D1C7J3"/>
<evidence type="ECO:0000256" key="4">
    <source>
        <dbReference type="SAM" id="MobiDB-lite"/>
    </source>
</evidence>
<evidence type="ECO:0000313" key="6">
    <source>
        <dbReference type="EMBL" id="ACZ37826.1"/>
    </source>
</evidence>
<keyword evidence="2" id="KW-0813">Transport</keyword>
<dbReference type="Pfam" id="PF00496">
    <property type="entry name" value="SBP_bac_5"/>
    <property type="match status" value="1"/>
</dbReference>
<dbReference type="PANTHER" id="PTHR30290:SF9">
    <property type="entry name" value="OLIGOPEPTIDE-BINDING PROTEIN APPA"/>
    <property type="match status" value="1"/>
</dbReference>
<feature type="compositionally biased region" description="Low complexity" evidence="4">
    <location>
        <begin position="33"/>
        <end position="47"/>
    </location>
</feature>
<dbReference type="GO" id="GO:1904680">
    <property type="term" value="F:peptide transmembrane transporter activity"/>
    <property type="evidence" value="ECO:0007669"/>
    <property type="project" value="TreeGrafter"/>
</dbReference>
<dbReference type="OrthoDB" id="9772924at2"/>
<evidence type="ECO:0000256" key="2">
    <source>
        <dbReference type="ARBA" id="ARBA00022448"/>
    </source>
</evidence>
<dbReference type="InterPro" id="IPR030678">
    <property type="entry name" value="Peptide/Ni-bd"/>
</dbReference>
<evidence type="ECO:0000313" key="7">
    <source>
        <dbReference type="Proteomes" id="UP000002027"/>
    </source>
</evidence>
<dbReference type="GO" id="GO:0043190">
    <property type="term" value="C:ATP-binding cassette (ABC) transporter complex"/>
    <property type="evidence" value="ECO:0007669"/>
    <property type="project" value="InterPro"/>
</dbReference>
<dbReference type="PANTHER" id="PTHR30290">
    <property type="entry name" value="PERIPLASMIC BINDING COMPONENT OF ABC TRANSPORTER"/>
    <property type="match status" value="1"/>
</dbReference>
<dbReference type="InterPro" id="IPR000914">
    <property type="entry name" value="SBP_5_dom"/>
</dbReference>
<evidence type="ECO:0000256" key="3">
    <source>
        <dbReference type="ARBA" id="ARBA00022729"/>
    </source>
</evidence>
<comment type="similarity">
    <text evidence="1">Belongs to the bacterial solute-binding protein 5 family.</text>
</comment>
<dbReference type="HOGENOM" id="CLU_017028_8_6_0"/>
<dbReference type="GO" id="GO:0015833">
    <property type="term" value="P:peptide transport"/>
    <property type="evidence" value="ECO:0007669"/>
    <property type="project" value="TreeGrafter"/>
</dbReference>
<dbReference type="InParanoid" id="D1C7J3"/>
<organism evidence="6 7">
    <name type="scientific">Sphaerobacter thermophilus (strain ATCC 49802 / DSM 20745 / KCCM 41009 / NCIMB 13125 / S 6022)</name>
    <dbReference type="NCBI Taxonomy" id="479434"/>
    <lineage>
        <taxon>Bacteria</taxon>
        <taxon>Pseudomonadati</taxon>
        <taxon>Thermomicrobiota</taxon>
        <taxon>Thermomicrobia</taxon>
        <taxon>Sphaerobacterales</taxon>
        <taxon>Sphaerobacterineae</taxon>
        <taxon>Sphaerobacteraceae</taxon>
        <taxon>Sphaerobacter</taxon>
    </lineage>
</organism>
<gene>
    <name evidence="6" type="ordered locus">Sthe_0387</name>
</gene>
<dbReference type="eggNOG" id="COG0747">
    <property type="taxonomic scope" value="Bacteria"/>
</dbReference>
<sequence>MVGDGTTRVGRLAALLALVLALTACSPFGRGAPSPTAAPTAWATPGAEQAGSPATPIPSTPSVKGGRIVEGGLTEPRTLNPLFVADPLSEALSSLVFSGLVAVDPVSAEPRPDLAESWDVSEDGLTYTFHLREGVVWHDGQPFSARDVVFTYEAMMNDRVRSPRYSRLVERVRQVRALDSATVEFHLVHADASFLTTLATLGIVPQHALAGVLPEELVTSPFGLSTAVGTGPFSLQQWIRGDRILFRRHAGYHGGPLATEEYVYQVLGSPEDLLAALREGMIDWAELDPAMVAEAEQIDGVVIERLPSFDMTYVALQLDPAKSTLFSDPRVRQALMLALDREAAVAEFWQGHADVADGTLPPASWAYRTSETVYRADLDAARRLLDEAGWVPGPDGVRVKDGVPLRFTLTTNGDNPRRRQVAEWLIRSWQALGIAVEPQFETWSTVRQRVVREGDFDAVLLGYRWPVDPDQSMLWSSDSFFDGLNIGHYASAEVDALLQQALEATDRAERAELYAQMQEHVMQDLPVLPLAFPHVLVARSERLQGSEITVILVRNRADIAQWVPVVGE</sequence>
<evidence type="ECO:0000259" key="5">
    <source>
        <dbReference type="Pfam" id="PF00496"/>
    </source>
</evidence>